<dbReference type="Gene3D" id="1.10.1240.100">
    <property type="match status" value="1"/>
</dbReference>
<dbReference type="PANTHER" id="PTHR43775">
    <property type="entry name" value="FATTY ACID SYNTHASE"/>
    <property type="match status" value="1"/>
</dbReference>
<name>A0ABZ2KSS5_9BACT</name>
<evidence type="ECO:0000256" key="3">
    <source>
        <dbReference type="ARBA" id="ARBA00022679"/>
    </source>
</evidence>
<dbReference type="SUPFAM" id="SSF53901">
    <property type="entry name" value="Thiolase-like"/>
    <property type="match status" value="1"/>
</dbReference>
<dbReference type="InterPro" id="IPR020806">
    <property type="entry name" value="PKS_PP-bd"/>
</dbReference>
<feature type="domain" description="Ketosynthase family 3 (KS3)" evidence="5">
    <location>
        <begin position="11"/>
        <end position="439"/>
    </location>
</feature>
<evidence type="ECO:0000259" key="4">
    <source>
        <dbReference type="PROSITE" id="PS50075"/>
    </source>
</evidence>
<keyword evidence="3" id="KW-0808">Transferase</keyword>
<dbReference type="InterPro" id="IPR016035">
    <property type="entry name" value="Acyl_Trfase/lysoPLipase"/>
</dbReference>
<dbReference type="Gene3D" id="1.10.1200.10">
    <property type="entry name" value="ACP-like"/>
    <property type="match status" value="1"/>
</dbReference>
<dbReference type="SUPFAM" id="SSF47336">
    <property type="entry name" value="ACP-like"/>
    <property type="match status" value="1"/>
</dbReference>
<dbReference type="InterPro" id="IPR014030">
    <property type="entry name" value="Ketoacyl_synth_N"/>
</dbReference>
<keyword evidence="2" id="KW-0597">Phosphoprotein</keyword>
<dbReference type="InterPro" id="IPR001227">
    <property type="entry name" value="Ac_transferase_dom_sf"/>
</dbReference>
<dbReference type="SMART" id="SM00823">
    <property type="entry name" value="PKS_PP"/>
    <property type="match status" value="1"/>
</dbReference>
<dbReference type="PROSITE" id="PS50075">
    <property type="entry name" value="CARRIER"/>
    <property type="match status" value="1"/>
</dbReference>
<sequence length="967" mass="105706">MGNVVQQQEQHDLVAVVAVNGRFPEADGVDSFWKNVRDGRESITFFSDEELSDAGVDQASLRNPKYVKARGMVRGIKMFDPAFFGFSPREAAYTDPQQRLFLECAWELFERAGYDLEAYAGSVGVFAGSAISSYLLNHLWPNRDLVRSVDPYHLVLANDKDHLTTRLAYKLNLKGPCVTVQTGCSTSLVAIHMACQALLNRECDMALAGGVALSIPQVTGYVYQENNKNSPDGHTRTFDARAKGTVQSEGAALVLLKRLDDALLDGDTIYAVVLGSAINNDGAGKVSYTAPSVDGQAEVIRTAQLLADVPVDSIQYVECHGTATEMGDPIEVTALTKAFRAGTDREGFCALGSLKSNVGHMDTAAGAAGFIKTALALHHACIPPSLHFETPNAQIDFVHSPFFVNTEPARAWERGEHPRRAAVSAFGVGGTNAHVILEEPCLRAPSDPATDWQLVLLSAKSETALQQSTSNLLGYLEAHPDANLADVAHTLQVGRKAFEHRRAVVCRDTRDAVATLRAMPPQRVFSKRHQAETPVVFLFPGQVPLDDNAGRELCEREPVFRAAMDRCAEHVDATLTQPALFAFEYALAQLWLSWGVAPHAYVGHSMGEYVAATLAGVLDLADALRLVAARERLLRGLARGAILTVLARDESELPPLGEGVAITAFNAPGVYSISGPIEAIDALQTDLQRRNIVHNRLPASLVSHGRMVDPIVDAFRRVLEQVTLHRPEAPYLSNVTGQWITADEAMDPEYWVRHLREPVRFSQGIAQLLADSNWILLEVGPGRTLSSLIHPHERGSEQIVLASIPSSKPGTEVEAILQALGKLWTAGGAIDRKALLGHTRRSRLVLPTYPFERQRCWIDAPDIHPQESEASSPPASFIQATDITDSQKVILQFWQELLGTPTIDLHDDFFDLGGNSLLGIQLHTRLKEQFDVEISLKELLEKTTVAGMADLVELTILEEIESLQVHE</sequence>
<evidence type="ECO:0000313" key="7">
    <source>
        <dbReference type="Proteomes" id="UP001374803"/>
    </source>
</evidence>
<dbReference type="InterPro" id="IPR016039">
    <property type="entry name" value="Thiolase-like"/>
</dbReference>
<dbReference type="Gene3D" id="3.40.366.10">
    <property type="entry name" value="Malonyl-Coenzyme A Acyl Carrier Protein, domain 2"/>
    <property type="match status" value="1"/>
</dbReference>
<dbReference type="SMART" id="SM00827">
    <property type="entry name" value="PKS_AT"/>
    <property type="match status" value="1"/>
</dbReference>
<evidence type="ECO:0000259" key="5">
    <source>
        <dbReference type="PROSITE" id="PS52004"/>
    </source>
</evidence>
<keyword evidence="7" id="KW-1185">Reference proteome</keyword>
<dbReference type="Pfam" id="PF00698">
    <property type="entry name" value="Acyl_transf_1"/>
    <property type="match status" value="1"/>
</dbReference>
<dbReference type="InterPro" id="IPR036736">
    <property type="entry name" value="ACP-like_sf"/>
</dbReference>
<dbReference type="GO" id="GO:0016746">
    <property type="term" value="F:acyltransferase activity"/>
    <property type="evidence" value="ECO:0007669"/>
    <property type="project" value="UniProtKB-KW"/>
</dbReference>
<accession>A0ABZ2KSS5</accession>
<dbReference type="Proteomes" id="UP001374803">
    <property type="component" value="Chromosome"/>
</dbReference>
<dbReference type="Pfam" id="PF02801">
    <property type="entry name" value="Ketoacyl-synt_C"/>
    <property type="match status" value="1"/>
</dbReference>
<dbReference type="SMART" id="SM00825">
    <property type="entry name" value="PKS_KS"/>
    <property type="match status" value="1"/>
</dbReference>
<dbReference type="Gene3D" id="3.30.70.3290">
    <property type="match status" value="1"/>
</dbReference>
<evidence type="ECO:0000256" key="2">
    <source>
        <dbReference type="ARBA" id="ARBA00022553"/>
    </source>
</evidence>
<protein>
    <submittedName>
        <fullName evidence="6">Acyltransferase domain-containing protein</fullName>
    </submittedName>
</protein>
<dbReference type="Pfam" id="PF00550">
    <property type="entry name" value="PP-binding"/>
    <property type="match status" value="1"/>
</dbReference>
<dbReference type="InterPro" id="IPR018201">
    <property type="entry name" value="Ketoacyl_synth_AS"/>
</dbReference>
<dbReference type="RefSeq" id="WP_394831336.1">
    <property type="nucleotide sequence ID" value="NZ_CP089929.1"/>
</dbReference>
<reference evidence="6" key="1">
    <citation type="submission" date="2021-12" db="EMBL/GenBank/DDBJ databases">
        <title>Discovery of the Pendulisporaceae a myxobacterial family with distinct sporulation behavior and unique specialized metabolism.</title>
        <authorList>
            <person name="Garcia R."/>
            <person name="Popoff A."/>
            <person name="Bader C.D."/>
            <person name="Loehr J."/>
            <person name="Walesch S."/>
            <person name="Walt C."/>
            <person name="Boldt J."/>
            <person name="Bunk B."/>
            <person name="Haeckl F.J.F.P.J."/>
            <person name="Gunesch A.P."/>
            <person name="Birkelbach J."/>
            <person name="Nuebel U."/>
            <person name="Pietschmann T."/>
            <person name="Bach T."/>
            <person name="Mueller R."/>
        </authorList>
    </citation>
    <scope>NUCLEOTIDE SEQUENCE</scope>
    <source>
        <strain evidence="6">MSr11367</strain>
    </source>
</reference>
<dbReference type="InterPro" id="IPR009081">
    <property type="entry name" value="PP-bd_ACP"/>
</dbReference>
<evidence type="ECO:0000256" key="1">
    <source>
        <dbReference type="ARBA" id="ARBA00022450"/>
    </source>
</evidence>
<feature type="domain" description="Carrier" evidence="4">
    <location>
        <begin position="881"/>
        <end position="956"/>
    </location>
</feature>
<dbReference type="PROSITE" id="PS52004">
    <property type="entry name" value="KS3_2"/>
    <property type="match status" value="1"/>
</dbReference>
<dbReference type="InterPro" id="IPR020841">
    <property type="entry name" value="PKS_Beta-ketoAc_synthase_dom"/>
</dbReference>
<evidence type="ECO:0000313" key="6">
    <source>
        <dbReference type="EMBL" id="WXB01718.1"/>
    </source>
</evidence>
<gene>
    <name evidence="6" type="ORF">LVJ94_32985</name>
</gene>
<proteinExistence type="predicted"/>
<keyword evidence="1" id="KW-0596">Phosphopantetheine</keyword>
<organism evidence="6 7">
    <name type="scientific">Pendulispora rubella</name>
    <dbReference type="NCBI Taxonomy" id="2741070"/>
    <lineage>
        <taxon>Bacteria</taxon>
        <taxon>Pseudomonadati</taxon>
        <taxon>Myxococcota</taxon>
        <taxon>Myxococcia</taxon>
        <taxon>Myxococcales</taxon>
        <taxon>Sorangiineae</taxon>
        <taxon>Pendulisporaceae</taxon>
        <taxon>Pendulispora</taxon>
    </lineage>
</organism>
<dbReference type="CDD" id="cd00833">
    <property type="entry name" value="PKS"/>
    <property type="match status" value="1"/>
</dbReference>
<dbReference type="SUPFAM" id="SSF52151">
    <property type="entry name" value="FabD/lysophospholipase-like"/>
    <property type="match status" value="1"/>
</dbReference>
<dbReference type="Pfam" id="PF00109">
    <property type="entry name" value="ketoacyl-synt"/>
    <property type="match status" value="1"/>
</dbReference>
<dbReference type="PANTHER" id="PTHR43775:SF51">
    <property type="entry name" value="INACTIVE PHENOLPHTHIOCEROL SYNTHESIS POLYKETIDE SYNTHASE TYPE I PKS1-RELATED"/>
    <property type="match status" value="1"/>
</dbReference>
<dbReference type="InterPro" id="IPR050091">
    <property type="entry name" value="PKS_NRPS_Biosynth_Enz"/>
</dbReference>
<dbReference type="PROSITE" id="PS00606">
    <property type="entry name" value="KS3_1"/>
    <property type="match status" value="1"/>
</dbReference>
<dbReference type="Pfam" id="PF22621">
    <property type="entry name" value="CurL-like_PKS_C"/>
    <property type="match status" value="1"/>
</dbReference>
<dbReference type="EMBL" id="CP089983">
    <property type="protein sequence ID" value="WXB01718.1"/>
    <property type="molecule type" value="Genomic_DNA"/>
</dbReference>
<dbReference type="InterPro" id="IPR014043">
    <property type="entry name" value="Acyl_transferase_dom"/>
</dbReference>
<dbReference type="Gene3D" id="3.40.47.10">
    <property type="match status" value="1"/>
</dbReference>
<dbReference type="InterPro" id="IPR014031">
    <property type="entry name" value="Ketoacyl_synth_C"/>
</dbReference>
<keyword evidence="6" id="KW-0012">Acyltransferase</keyword>